<gene>
    <name evidence="2" type="ordered locus">SGRA_3621</name>
</gene>
<organism evidence="2 3">
    <name type="scientific">Saprospira grandis (strain Lewin)</name>
    <dbReference type="NCBI Taxonomy" id="984262"/>
    <lineage>
        <taxon>Bacteria</taxon>
        <taxon>Pseudomonadati</taxon>
        <taxon>Bacteroidota</taxon>
        <taxon>Saprospiria</taxon>
        <taxon>Saprospirales</taxon>
        <taxon>Saprospiraceae</taxon>
        <taxon>Saprospira</taxon>
    </lineage>
</organism>
<dbReference type="HOGENOM" id="CLU_213951_0_0_10"/>
<dbReference type="Proteomes" id="UP000007519">
    <property type="component" value="Chromosome"/>
</dbReference>
<dbReference type="EMBL" id="CP002831">
    <property type="protein sequence ID" value="AFC26345.1"/>
    <property type="molecule type" value="Genomic_DNA"/>
</dbReference>
<reference evidence="2 3" key="1">
    <citation type="journal article" date="2012" name="Stand. Genomic Sci.">
        <title>Complete genome sequencing and analysis of Saprospira grandis str. Lewin, a predatory marine bacterium.</title>
        <authorList>
            <person name="Saw J.H."/>
            <person name="Yuryev A."/>
            <person name="Kanbe M."/>
            <person name="Hou S."/>
            <person name="Young A.G."/>
            <person name="Aizawa S."/>
            <person name="Alam M."/>
        </authorList>
    </citation>
    <scope>NUCLEOTIDE SEQUENCE [LARGE SCALE GENOMIC DNA]</scope>
    <source>
        <strain evidence="2 3">Lewin</strain>
    </source>
</reference>
<dbReference type="STRING" id="984262.SGRA_3621"/>
<sequence length="53" mass="5609">MVGGGRRPDRAFLSKAKKSDGPSEQRAPAQPDPAKGRGSPKKSIHYSKSSPFG</sequence>
<dbReference type="KEGG" id="sgn:SGRA_3621"/>
<name>H6L5U5_SAPGL</name>
<evidence type="ECO:0000313" key="3">
    <source>
        <dbReference type="Proteomes" id="UP000007519"/>
    </source>
</evidence>
<keyword evidence="3" id="KW-1185">Reference proteome</keyword>
<protein>
    <submittedName>
        <fullName evidence="2">Uncharacterized protein</fullName>
    </submittedName>
</protein>
<dbReference type="AlphaFoldDB" id="H6L5U5"/>
<feature type="compositionally biased region" description="Basic and acidic residues" evidence="1">
    <location>
        <begin position="1"/>
        <end position="23"/>
    </location>
</feature>
<accession>H6L5U5</accession>
<proteinExistence type="predicted"/>
<feature type="region of interest" description="Disordered" evidence="1">
    <location>
        <begin position="1"/>
        <end position="53"/>
    </location>
</feature>
<evidence type="ECO:0000313" key="2">
    <source>
        <dbReference type="EMBL" id="AFC26345.1"/>
    </source>
</evidence>
<evidence type="ECO:0000256" key="1">
    <source>
        <dbReference type="SAM" id="MobiDB-lite"/>
    </source>
</evidence>